<dbReference type="SUPFAM" id="SSF81606">
    <property type="entry name" value="PP2C-like"/>
    <property type="match status" value="1"/>
</dbReference>
<evidence type="ECO:0000313" key="2">
    <source>
        <dbReference type="EMBL" id="OUR93698.1"/>
    </source>
</evidence>
<comment type="caution">
    <text evidence="2">The sequence shown here is derived from an EMBL/GenBank/DDBJ whole genome shotgun (WGS) entry which is preliminary data.</text>
</comment>
<dbReference type="SMART" id="SM00332">
    <property type="entry name" value="PP2Cc"/>
    <property type="match status" value="1"/>
</dbReference>
<sequence length="246" mass="27643">MMKLKSYTINTNQGPYLQINEDDAVVDLKNKLFMIFDGFGGTNIGHKAVDLVRDTIQKFYTKIGGDPDSTFPFYYSHKYLIEGNALVNSMHLAHSMLKKSNQDKNLSERGGASCIAASLADSILTLSSTGNCSAYLLRRGKIDNIVRPDSLESLSEDNFDIQFRTTPMSGFGLFDDLHLNVKEFKVLTGDLFVFMTDGAYSRLGIEEIKHILERNDLDDNSKVKEFNKLSNKRGNLDNQSTVLLQF</sequence>
<dbReference type="AlphaFoldDB" id="A0A1Y5F8H3"/>
<dbReference type="PROSITE" id="PS51746">
    <property type="entry name" value="PPM_2"/>
    <property type="match status" value="1"/>
</dbReference>
<organism evidence="2 3">
    <name type="scientific">Halobacteriovorax marinus</name>
    <dbReference type="NCBI Taxonomy" id="97084"/>
    <lineage>
        <taxon>Bacteria</taxon>
        <taxon>Pseudomonadati</taxon>
        <taxon>Bdellovibrionota</taxon>
        <taxon>Bacteriovoracia</taxon>
        <taxon>Bacteriovoracales</taxon>
        <taxon>Halobacteriovoraceae</taxon>
        <taxon>Halobacteriovorax</taxon>
    </lineage>
</organism>
<dbReference type="Gene3D" id="3.60.40.10">
    <property type="entry name" value="PPM-type phosphatase domain"/>
    <property type="match status" value="1"/>
</dbReference>
<dbReference type="InterPro" id="IPR001932">
    <property type="entry name" value="PPM-type_phosphatase-like_dom"/>
</dbReference>
<dbReference type="SMART" id="SM00331">
    <property type="entry name" value="PP2C_SIG"/>
    <property type="match status" value="1"/>
</dbReference>
<reference evidence="3" key="1">
    <citation type="journal article" date="2017" name="Proc. Natl. Acad. Sci. U.S.A.">
        <title>Simulation of Deepwater Horizon oil plume reveals substrate specialization within a complex community of hydrocarbon-degraders.</title>
        <authorList>
            <person name="Hu P."/>
            <person name="Dubinsky E.A."/>
            <person name="Probst A.J."/>
            <person name="Wang J."/>
            <person name="Sieber C.M.K."/>
            <person name="Tom L.M."/>
            <person name="Gardinali P."/>
            <person name="Banfield J.F."/>
            <person name="Atlas R.M."/>
            <person name="Andersen G.L."/>
        </authorList>
    </citation>
    <scope>NUCLEOTIDE SEQUENCE [LARGE SCALE GENOMIC DNA]</scope>
</reference>
<protein>
    <recommendedName>
        <fullName evidence="1">PPM-type phosphatase domain-containing protein</fullName>
    </recommendedName>
</protein>
<evidence type="ECO:0000313" key="3">
    <source>
        <dbReference type="Proteomes" id="UP000196531"/>
    </source>
</evidence>
<dbReference type="InterPro" id="IPR036457">
    <property type="entry name" value="PPM-type-like_dom_sf"/>
</dbReference>
<feature type="domain" description="PPM-type phosphatase" evidence="1">
    <location>
        <begin position="6"/>
        <end position="246"/>
    </location>
</feature>
<name>A0A1Y5F8H3_9BACT</name>
<proteinExistence type="predicted"/>
<dbReference type="Proteomes" id="UP000196531">
    <property type="component" value="Unassembled WGS sequence"/>
</dbReference>
<gene>
    <name evidence="2" type="ORF">A9Q84_19745</name>
</gene>
<dbReference type="EMBL" id="MAAO01000015">
    <property type="protein sequence ID" value="OUR93698.1"/>
    <property type="molecule type" value="Genomic_DNA"/>
</dbReference>
<accession>A0A1Y5F8H3</accession>
<evidence type="ECO:0000259" key="1">
    <source>
        <dbReference type="PROSITE" id="PS51746"/>
    </source>
</evidence>